<dbReference type="PROSITE" id="PS51767">
    <property type="entry name" value="PEPTIDASE_A1"/>
    <property type="match status" value="1"/>
</dbReference>
<feature type="domain" description="Peptidase A1" evidence="1">
    <location>
        <begin position="1"/>
        <end position="81"/>
    </location>
</feature>
<accession>A0AAV0FKT0</accession>
<dbReference type="InterPro" id="IPR033121">
    <property type="entry name" value="PEPTIDASE_A1"/>
</dbReference>
<evidence type="ECO:0000259" key="1">
    <source>
        <dbReference type="PROSITE" id="PS51767"/>
    </source>
</evidence>
<sequence length="112" mass="12985">MTCPDACCPNKTSHWTPRLSLIMKGGHKFDVLFPTFKSYQGNRPFYCLAIGKHDNINIIGHYFFTGYNIVFDRERGILGWEQSKCRFIIIEILFKQSPCTYIQLLSNKNSSL</sequence>
<dbReference type="EMBL" id="CAMAPF010000993">
    <property type="protein sequence ID" value="CAH9136186.1"/>
    <property type="molecule type" value="Genomic_DNA"/>
</dbReference>
<name>A0AAV0FKT0_9ASTE</name>
<dbReference type="Proteomes" id="UP001152523">
    <property type="component" value="Unassembled WGS sequence"/>
</dbReference>
<gene>
    <name evidence="2" type="ORF">CEPIT_LOCUS35093</name>
</gene>
<comment type="caution">
    <text evidence="2">The sequence shown here is derived from an EMBL/GenBank/DDBJ whole genome shotgun (WGS) entry which is preliminary data.</text>
</comment>
<protein>
    <recommendedName>
        <fullName evidence="1">Peptidase A1 domain-containing protein</fullName>
    </recommendedName>
</protein>
<reference evidence="2" key="1">
    <citation type="submission" date="2022-07" db="EMBL/GenBank/DDBJ databases">
        <authorList>
            <person name="Macas J."/>
            <person name="Novak P."/>
            <person name="Neumann P."/>
        </authorList>
    </citation>
    <scope>NUCLEOTIDE SEQUENCE</scope>
</reference>
<proteinExistence type="predicted"/>
<dbReference type="SUPFAM" id="SSF50630">
    <property type="entry name" value="Acid proteases"/>
    <property type="match status" value="1"/>
</dbReference>
<dbReference type="Gene3D" id="2.40.70.10">
    <property type="entry name" value="Acid Proteases"/>
    <property type="match status" value="1"/>
</dbReference>
<organism evidence="2 3">
    <name type="scientific">Cuscuta epithymum</name>
    <dbReference type="NCBI Taxonomy" id="186058"/>
    <lineage>
        <taxon>Eukaryota</taxon>
        <taxon>Viridiplantae</taxon>
        <taxon>Streptophyta</taxon>
        <taxon>Embryophyta</taxon>
        <taxon>Tracheophyta</taxon>
        <taxon>Spermatophyta</taxon>
        <taxon>Magnoliopsida</taxon>
        <taxon>eudicotyledons</taxon>
        <taxon>Gunneridae</taxon>
        <taxon>Pentapetalae</taxon>
        <taxon>asterids</taxon>
        <taxon>lamiids</taxon>
        <taxon>Solanales</taxon>
        <taxon>Convolvulaceae</taxon>
        <taxon>Cuscuteae</taxon>
        <taxon>Cuscuta</taxon>
        <taxon>Cuscuta subgen. Cuscuta</taxon>
    </lineage>
</organism>
<dbReference type="AlphaFoldDB" id="A0AAV0FKT0"/>
<evidence type="ECO:0000313" key="2">
    <source>
        <dbReference type="EMBL" id="CAH9136186.1"/>
    </source>
</evidence>
<dbReference type="InterPro" id="IPR021109">
    <property type="entry name" value="Peptidase_aspartic_dom_sf"/>
</dbReference>
<evidence type="ECO:0000313" key="3">
    <source>
        <dbReference type="Proteomes" id="UP001152523"/>
    </source>
</evidence>
<keyword evidence="3" id="KW-1185">Reference proteome</keyword>